<dbReference type="EMBL" id="JAPFAR010000042">
    <property type="protein sequence ID" value="MDI3349578.1"/>
    <property type="molecule type" value="Genomic_DNA"/>
</dbReference>
<dbReference type="InterPro" id="IPR001650">
    <property type="entry name" value="Helicase_C-like"/>
</dbReference>
<gene>
    <name evidence="16" type="primary">uvrB</name>
    <name evidence="16" type="ORF">DCBHLPFO_00213</name>
</gene>
<keyword evidence="9 12" id="KW-0234">DNA repair</keyword>
<dbReference type="SUPFAM" id="SSF52540">
    <property type="entry name" value="P-loop containing nucleoside triphosphate hydrolases"/>
    <property type="match status" value="2"/>
</dbReference>
<dbReference type="GO" id="GO:0009432">
    <property type="term" value="P:SOS response"/>
    <property type="evidence" value="ECO:0007669"/>
    <property type="project" value="UniProtKB-KW"/>
</dbReference>
<evidence type="ECO:0000256" key="12">
    <source>
        <dbReference type="RuleBase" id="RU003587"/>
    </source>
</evidence>
<evidence type="ECO:0000256" key="6">
    <source>
        <dbReference type="ARBA" id="ARBA00022769"/>
    </source>
</evidence>
<accession>A0AA43QYW3</accession>
<evidence type="ECO:0000256" key="7">
    <source>
        <dbReference type="ARBA" id="ARBA00022840"/>
    </source>
</evidence>
<dbReference type="InterPro" id="IPR006935">
    <property type="entry name" value="Helicase/UvrB_N"/>
</dbReference>
<feature type="domain" description="Helicase C-terminal" evidence="15">
    <location>
        <begin position="420"/>
        <end position="595"/>
    </location>
</feature>
<keyword evidence="3" id="KW-0963">Cytoplasm</keyword>
<dbReference type="GO" id="GO:0009380">
    <property type="term" value="C:excinuclease repair complex"/>
    <property type="evidence" value="ECO:0007669"/>
    <property type="project" value="InterPro"/>
</dbReference>
<keyword evidence="12" id="KW-0742">SOS response</keyword>
<evidence type="ECO:0000256" key="5">
    <source>
        <dbReference type="ARBA" id="ARBA00022763"/>
    </source>
</evidence>
<dbReference type="Gene3D" id="4.10.860.10">
    <property type="entry name" value="UVR domain"/>
    <property type="match status" value="1"/>
</dbReference>
<dbReference type="PANTHER" id="PTHR24029">
    <property type="entry name" value="UVRABC SYSTEM PROTEIN B"/>
    <property type="match status" value="1"/>
</dbReference>
<dbReference type="Gene3D" id="3.40.50.300">
    <property type="entry name" value="P-loop containing nucleotide triphosphate hydrolases"/>
    <property type="match status" value="3"/>
</dbReference>
<protein>
    <recommendedName>
        <fullName evidence="11 12">UvrABC system protein B</fullName>
    </recommendedName>
</protein>
<dbReference type="SUPFAM" id="SSF46600">
    <property type="entry name" value="C-terminal UvrC-binding domain of UvrB"/>
    <property type="match status" value="1"/>
</dbReference>
<keyword evidence="5 12" id="KW-0227">DNA damage</keyword>
<dbReference type="CDD" id="cd17916">
    <property type="entry name" value="DEXHc_UvrB"/>
    <property type="match status" value="1"/>
</dbReference>
<dbReference type="Pfam" id="PF02151">
    <property type="entry name" value="UVR"/>
    <property type="match status" value="1"/>
</dbReference>
<dbReference type="AlphaFoldDB" id="A0AA43QYW3"/>
<evidence type="ECO:0000259" key="14">
    <source>
        <dbReference type="PROSITE" id="PS51192"/>
    </source>
</evidence>
<dbReference type="Pfam" id="PF04851">
    <property type="entry name" value="ResIII"/>
    <property type="match status" value="1"/>
</dbReference>
<evidence type="ECO:0000259" key="15">
    <source>
        <dbReference type="PROSITE" id="PS51194"/>
    </source>
</evidence>
<dbReference type="NCBIfam" id="TIGR00631">
    <property type="entry name" value="uvrb"/>
    <property type="match status" value="1"/>
</dbReference>
<dbReference type="Proteomes" id="UP001162175">
    <property type="component" value="Unassembled WGS sequence"/>
</dbReference>
<dbReference type="GO" id="GO:0005524">
    <property type="term" value="F:ATP binding"/>
    <property type="evidence" value="ECO:0007669"/>
    <property type="project" value="UniProtKB-KW"/>
</dbReference>
<evidence type="ECO:0000313" key="16">
    <source>
        <dbReference type="EMBL" id="MDI3349578.1"/>
    </source>
</evidence>
<dbReference type="InterPro" id="IPR001943">
    <property type="entry name" value="UVR_dom"/>
</dbReference>
<evidence type="ECO:0000256" key="2">
    <source>
        <dbReference type="ARBA" id="ARBA00008533"/>
    </source>
</evidence>
<dbReference type="RefSeq" id="WP_060823395.1">
    <property type="nucleotide sequence ID" value="NZ_AP014657.1"/>
</dbReference>
<proteinExistence type="inferred from homology"/>
<evidence type="ECO:0000256" key="11">
    <source>
        <dbReference type="ARBA" id="ARBA00029504"/>
    </source>
</evidence>
<evidence type="ECO:0000259" key="13">
    <source>
        <dbReference type="PROSITE" id="PS50151"/>
    </source>
</evidence>
<dbReference type="KEGG" id="marg:MARG145_0442"/>
<evidence type="ECO:0000256" key="4">
    <source>
        <dbReference type="ARBA" id="ARBA00022741"/>
    </source>
</evidence>
<keyword evidence="16" id="KW-0378">Hydrolase</keyword>
<dbReference type="SMART" id="SM00490">
    <property type="entry name" value="HELICc"/>
    <property type="match status" value="1"/>
</dbReference>
<dbReference type="SMART" id="SM00487">
    <property type="entry name" value="DEXDc"/>
    <property type="match status" value="1"/>
</dbReference>
<evidence type="ECO:0000313" key="17">
    <source>
        <dbReference type="Proteomes" id="UP001162175"/>
    </source>
</evidence>
<keyword evidence="7" id="KW-0067">ATP-binding</keyword>
<evidence type="ECO:0000256" key="1">
    <source>
        <dbReference type="ARBA" id="ARBA00004496"/>
    </source>
</evidence>
<dbReference type="PROSITE" id="PS51194">
    <property type="entry name" value="HELICASE_CTER"/>
    <property type="match status" value="1"/>
</dbReference>
<keyword evidence="8 12" id="KW-0267">Excision nuclease</keyword>
<evidence type="ECO:0000256" key="9">
    <source>
        <dbReference type="ARBA" id="ARBA00023204"/>
    </source>
</evidence>
<dbReference type="GO" id="GO:0016887">
    <property type="term" value="F:ATP hydrolysis activity"/>
    <property type="evidence" value="ECO:0007669"/>
    <property type="project" value="InterPro"/>
</dbReference>
<dbReference type="PANTHER" id="PTHR24029:SF0">
    <property type="entry name" value="UVRABC SYSTEM PROTEIN B"/>
    <property type="match status" value="1"/>
</dbReference>
<organism evidence="16 17">
    <name type="scientific">Mycoplasmopsis arginini</name>
    <name type="common">Mycoplasma arginini</name>
    <dbReference type="NCBI Taxonomy" id="2094"/>
    <lineage>
        <taxon>Bacteria</taxon>
        <taxon>Bacillati</taxon>
        <taxon>Mycoplasmatota</taxon>
        <taxon>Mycoplasmoidales</taxon>
        <taxon>Metamycoplasmataceae</taxon>
        <taxon>Mycoplasmopsis</taxon>
    </lineage>
</organism>
<dbReference type="GO" id="GO:0005737">
    <property type="term" value="C:cytoplasm"/>
    <property type="evidence" value="ECO:0007669"/>
    <property type="project" value="UniProtKB-SubCell"/>
</dbReference>
<reference evidence="16" key="1">
    <citation type="submission" date="2022-11" db="EMBL/GenBank/DDBJ databases">
        <title>Draft genome of Mycoplasma arginini isolated from fly.</title>
        <authorList>
            <person name="Severgnini M."/>
            <person name="Gioia G."/>
            <person name="Cremonesi P."/>
            <person name="Moroni P."/>
            <person name="Addis M.F."/>
            <person name="Castiglioni B."/>
        </authorList>
    </citation>
    <scope>NUCLEOTIDE SEQUENCE</scope>
    <source>
        <strain evidence="16">QMP CG1-1632</strain>
    </source>
</reference>
<keyword evidence="4" id="KW-0547">Nucleotide-binding</keyword>
<comment type="similarity">
    <text evidence="2 12">Belongs to the UvrB family.</text>
</comment>
<comment type="subunit">
    <text evidence="10 12">Forms a heterotetramer with UvrA during the search for lesions. Interacts with UvrC in an incision complex.</text>
</comment>
<dbReference type="GO" id="GO:0006289">
    <property type="term" value="P:nucleotide-excision repair"/>
    <property type="evidence" value="ECO:0007669"/>
    <property type="project" value="InterPro"/>
</dbReference>
<dbReference type="InterPro" id="IPR036876">
    <property type="entry name" value="UVR_dom_sf"/>
</dbReference>
<dbReference type="InterPro" id="IPR024759">
    <property type="entry name" value="UvrB_YAD/RRR_dom"/>
</dbReference>
<evidence type="ECO:0000256" key="10">
    <source>
        <dbReference type="ARBA" id="ARBA00026033"/>
    </source>
</evidence>
<keyword evidence="6 12" id="KW-0228">DNA excision</keyword>
<dbReference type="InterPro" id="IPR027417">
    <property type="entry name" value="P-loop_NTPase"/>
</dbReference>
<dbReference type="Pfam" id="PF17757">
    <property type="entry name" value="UvrB_inter"/>
    <property type="match status" value="1"/>
</dbReference>
<dbReference type="GO" id="GO:0004518">
    <property type="term" value="F:nuclease activity"/>
    <property type="evidence" value="ECO:0007669"/>
    <property type="project" value="UniProtKB-KW"/>
</dbReference>
<dbReference type="InterPro" id="IPR004807">
    <property type="entry name" value="UvrB"/>
</dbReference>
<evidence type="ECO:0000256" key="3">
    <source>
        <dbReference type="ARBA" id="ARBA00022490"/>
    </source>
</evidence>
<comment type="subcellular location">
    <subcellularLocation>
        <location evidence="1 12">Cytoplasm</location>
    </subcellularLocation>
</comment>
<name>A0AA43QYW3_MYCAR</name>
<comment type="caution">
    <text evidence="16">The sequence shown here is derived from an EMBL/GenBank/DDBJ whole genome shotgun (WGS) entry which is preliminary data.</text>
</comment>
<evidence type="ECO:0000256" key="8">
    <source>
        <dbReference type="ARBA" id="ARBA00022881"/>
    </source>
</evidence>
<sequence length="654" mass="75797">MKNFKLVSMYKPSGDQPKAIKELVDGLKENKQHQVLLGVTGSGKTFTLANVINETNRPALVISHNKTLAAQIYQELKELFPENKVEYFISYFDYYRPESYIPRQDLYIEKSSTTNDEIEAMRISTLNSLLNHHDTIVVASVAAIYGAFNPNEYKKHFLKIFNGQKIDLKTIKTNLVQMLYLNKGIQPDINFGEFQSYGSVVTICPGYKFNGLIRIELFDDEIESIKIIDRVTKDVIEIIDEITIYPSTTFIMDKNFASSVCNEIEEDLNDQLKFFKEQDKPLEYERLKQRIFNDIDSIKEFGYTKGMENYARYLDRRQPGEKPYTMLDYLPKDTVIYIDESHLMLPQLEAMYKGDYSRKKTLVDYGFRLPSALDNRPLKYEEFFNYNFPKIYLSATPNEEREIEYANGEVITQIIRPTGLLDPIIEVLPKQNQSAKIFDMLQEQIKKQERTLILTTTKNSAEEFSNFLKEKKIKSAYIHHELEVFERNAILTGLRAGKFDVVIGINLLKEGIDLPEVSLIIILDADLGGMNRDKTSLIQIVGRGARNDHSKVVFFADSYSEAMKQTIEDNLTKRKIQIKYNQDNNIIPQTIIKPIPKIDLDLILNSKITKDNKFKADKSYIKKLIKKMDEAAKNWRFEEAAEIKNLLFELGHKF</sequence>
<dbReference type="PROSITE" id="PS51192">
    <property type="entry name" value="HELICASE_ATP_BIND_1"/>
    <property type="match status" value="1"/>
</dbReference>
<dbReference type="InterPro" id="IPR041471">
    <property type="entry name" value="UvrB_inter"/>
</dbReference>
<dbReference type="PROSITE" id="PS50151">
    <property type="entry name" value="UVR"/>
    <property type="match status" value="1"/>
</dbReference>
<feature type="domain" description="UVR" evidence="13">
    <location>
        <begin position="618"/>
        <end position="653"/>
    </location>
</feature>
<dbReference type="Pfam" id="PF12344">
    <property type="entry name" value="UvrB"/>
    <property type="match status" value="1"/>
</dbReference>
<dbReference type="InterPro" id="IPR014001">
    <property type="entry name" value="Helicase_ATP-bd"/>
</dbReference>
<dbReference type="GO" id="GO:0003677">
    <property type="term" value="F:DNA binding"/>
    <property type="evidence" value="ECO:0007669"/>
    <property type="project" value="InterPro"/>
</dbReference>
<dbReference type="GeneID" id="80703480"/>
<feature type="domain" description="Helicase ATP-binding" evidence="14">
    <location>
        <begin position="25"/>
        <end position="138"/>
    </location>
</feature>
<dbReference type="Pfam" id="PF00271">
    <property type="entry name" value="Helicase_C"/>
    <property type="match status" value="1"/>
</dbReference>
<dbReference type="NCBIfam" id="NF003673">
    <property type="entry name" value="PRK05298.1"/>
    <property type="match status" value="1"/>
</dbReference>